<evidence type="ECO:0000256" key="7">
    <source>
        <dbReference type="SAM" id="MobiDB-lite"/>
    </source>
</evidence>
<evidence type="ECO:0000256" key="1">
    <source>
        <dbReference type="ARBA" id="ARBA00004141"/>
    </source>
</evidence>
<keyword evidence="11" id="KW-1185">Reference proteome</keyword>
<comment type="subcellular location">
    <subcellularLocation>
        <location evidence="1">Membrane</location>
        <topology evidence="1">Multi-pass membrane protein</topology>
    </subcellularLocation>
</comment>
<evidence type="ECO:0000256" key="3">
    <source>
        <dbReference type="ARBA" id="ARBA00022737"/>
    </source>
</evidence>
<gene>
    <name evidence="10" type="ORF">G2W53_011340</name>
</gene>
<feature type="transmembrane region" description="Helical" evidence="8">
    <location>
        <begin position="163"/>
        <end position="187"/>
    </location>
</feature>
<dbReference type="InterPro" id="IPR026961">
    <property type="entry name" value="PGG_dom"/>
</dbReference>
<sequence length="315" mass="34710">MDEKNNVGEIEKKNETCRSIRLVEENEGRLHERKADESSNTGHTEMVQNSEGIDMLDKSKDIESAEKSQLEATFMKAGVYGSLHEDGTMSAGCSQKPKAVGFEASLKRSLLSENETHRADDLSQKILQKLEDLSNMQSENLNNNILYYTHKNKVKKHEMQREWVLNARNTIILIALLIATVTFAAGITPPGGVYQDGGHEREVNHGGIDSFQGLHMVVLVSVIPFTRKCQMKFVGVALKVMWVAVGFMGTGYVAAIWVILPHGGSEGYDGWVSVLVIAVGGGFLGTIFVGLGVMFIKHSQNSDVESACSKDYHSY</sequence>
<evidence type="ECO:0000256" key="2">
    <source>
        <dbReference type="ARBA" id="ARBA00022692"/>
    </source>
</evidence>
<dbReference type="PANTHER" id="PTHR24186:SF38">
    <property type="entry name" value="ANKYRIN REPEAT FAMILY PROTEIN"/>
    <property type="match status" value="1"/>
</dbReference>
<evidence type="ECO:0000256" key="6">
    <source>
        <dbReference type="ARBA" id="ARBA00023136"/>
    </source>
</evidence>
<reference evidence="10" key="1">
    <citation type="submission" date="2020-09" db="EMBL/GenBank/DDBJ databases">
        <title>Genome-Enabled Discovery of Anthraquinone Biosynthesis in Senna tora.</title>
        <authorList>
            <person name="Kang S.-H."/>
            <person name="Pandey R.P."/>
            <person name="Lee C.-M."/>
            <person name="Sim J.-S."/>
            <person name="Jeong J.-T."/>
            <person name="Choi B.-S."/>
            <person name="Jung M."/>
            <person name="Ginzburg D."/>
            <person name="Zhao K."/>
            <person name="Won S.Y."/>
            <person name="Oh T.-J."/>
            <person name="Yu Y."/>
            <person name="Kim N.-H."/>
            <person name="Lee O.R."/>
            <person name="Lee T.-H."/>
            <person name="Bashyal P."/>
            <person name="Kim T.-S."/>
            <person name="Lee W.-H."/>
            <person name="Kawkins C."/>
            <person name="Kim C.-K."/>
            <person name="Kim J.S."/>
            <person name="Ahn B.O."/>
            <person name="Rhee S.Y."/>
            <person name="Sohng J.K."/>
        </authorList>
    </citation>
    <scope>NUCLEOTIDE SEQUENCE</scope>
    <source>
        <tissue evidence="10">Leaf</tissue>
    </source>
</reference>
<feature type="region of interest" description="Disordered" evidence="7">
    <location>
        <begin position="23"/>
        <end position="55"/>
    </location>
</feature>
<evidence type="ECO:0000259" key="9">
    <source>
        <dbReference type="Pfam" id="PF13962"/>
    </source>
</evidence>
<feature type="compositionally biased region" description="Basic and acidic residues" evidence="7">
    <location>
        <begin position="23"/>
        <end position="37"/>
    </location>
</feature>
<keyword evidence="4 8" id="KW-1133">Transmembrane helix</keyword>
<keyword evidence="2 8" id="KW-0812">Transmembrane</keyword>
<feature type="compositionally biased region" description="Polar residues" evidence="7">
    <location>
        <begin position="38"/>
        <end position="51"/>
    </location>
</feature>
<dbReference type="AlphaFoldDB" id="A0A834X1H7"/>
<feature type="transmembrane region" description="Helical" evidence="8">
    <location>
        <begin position="271"/>
        <end position="296"/>
    </location>
</feature>
<dbReference type="GO" id="GO:0005886">
    <property type="term" value="C:plasma membrane"/>
    <property type="evidence" value="ECO:0007669"/>
    <property type="project" value="TreeGrafter"/>
</dbReference>
<dbReference type="EMBL" id="JAAIUW010000004">
    <property type="protein sequence ID" value="KAF7836481.1"/>
    <property type="molecule type" value="Genomic_DNA"/>
</dbReference>
<evidence type="ECO:0000313" key="11">
    <source>
        <dbReference type="Proteomes" id="UP000634136"/>
    </source>
</evidence>
<keyword evidence="6 8" id="KW-0472">Membrane</keyword>
<dbReference type="PANTHER" id="PTHR24186">
    <property type="entry name" value="PROTEIN PHOSPHATASE 1 REGULATORY SUBUNIT"/>
    <property type="match status" value="1"/>
</dbReference>
<dbReference type="Proteomes" id="UP000634136">
    <property type="component" value="Unassembled WGS sequence"/>
</dbReference>
<keyword evidence="5" id="KW-0040">ANK repeat</keyword>
<proteinExistence type="predicted"/>
<keyword evidence="3" id="KW-0677">Repeat</keyword>
<protein>
    <submittedName>
        <fullName evidence="10">Ankyrin repeat-containing protein</fullName>
    </submittedName>
</protein>
<feature type="domain" description="PGG" evidence="9">
    <location>
        <begin position="162"/>
        <end position="198"/>
    </location>
</feature>
<evidence type="ECO:0000256" key="4">
    <source>
        <dbReference type="ARBA" id="ARBA00022989"/>
    </source>
</evidence>
<dbReference type="OrthoDB" id="20872at2759"/>
<evidence type="ECO:0000256" key="5">
    <source>
        <dbReference type="ARBA" id="ARBA00023043"/>
    </source>
</evidence>
<dbReference type="Pfam" id="PF13962">
    <property type="entry name" value="PGG"/>
    <property type="match status" value="1"/>
</dbReference>
<comment type="caution">
    <text evidence="10">The sequence shown here is derived from an EMBL/GenBank/DDBJ whole genome shotgun (WGS) entry which is preliminary data.</text>
</comment>
<feature type="transmembrane region" description="Helical" evidence="8">
    <location>
        <begin position="237"/>
        <end position="259"/>
    </location>
</feature>
<evidence type="ECO:0000256" key="8">
    <source>
        <dbReference type="SAM" id="Phobius"/>
    </source>
</evidence>
<evidence type="ECO:0000313" key="10">
    <source>
        <dbReference type="EMBL" id="KAF7836481.1"/>
    </source>
</evidence>
<organism evidence="10 11">
    <name type="scientific">Senna tora</name>
    <dbReference type="NCBI Taxonomy" id="362788"/>
    <lineage>
        <taxon>Eukaryota</taxon>
        <taxon>Viridiplantae</taxon>
        <taxon>Streptophyta</taxon>
        <taxon>Embryophyta</taxon>
        <taxon>Tracheophyta</taxon>
        <taxon>Spermatophyta</taxon>
        <taxon>Magnoliopsida</taxon>
        <taxon>eudicotyledons</taxon>
        <taxon>Gunneridae</taxon>
        <taxon>Pentapetalae</taxon>
        <taxon>rosids</taxon>
        <taxon>fabids</taxon>
        <taxon>Fabales</taxon>
        <taxon>Fabaceae</taxon>
        <taxon>Caesalpinioideae</taxon>
        <taxon>Cassia clade</taxon>
        <taxon>Senna</taxon>
    </lineage>
</organism>
<name>A0A834X1H7_9FABA</name>
<feature type="transmembrane region" description="Helical" evidence="8">
    <location>
        <begin position="207"/>
        <end position="225"/>
    </location>
</feature>
<accession>A0A834X1H7</accession>